<evidence type="ECO:0000256" key="3">
    <source>
        <dbReference type="ARBA" id="ARBA00022741"/>
    </source>
</evidence>
<feature type="domain" description="ABC transporter" evidence="5">
    <location>
        <begin position="20"/>
        <end position="92"/>
    </location>
</feature>
<dbReference type="EMBL" id="VSSQ01079230">
    <property type="protein sequence ID" value="MPN28805.1"/>
    <property type="molecule type" value="Genomic_DNA"/>
</dbReference>
<dbReference type="InterPro" id="IPR027417">
    <property type="entry name" value="P-loop_NTPase"/>
</dbReference>
<dbReference type="EC" id="3.6.3.17" evidence="6"/>
<name>A0A645GQ53_9ZZZZ</name>
<dbReference type="PANTHER" id="PTHR43790:SF9">
    <property type="entry name" value="GALACTOFURANOSE TRANSPORTER ATP-BINDING PROTEIN YTFR"/>
    <property type="match status" value="1"/>
</dbReference>
<reference evidence="6" key="1">
    <citation type="submission" date="2019-08" db="EMBL/GenBank/DDBJ databases">
        <authorList>
            <person name="Kucharzyk K."/>
            <person name="Murdoch R.W."/>
            <person name="Higgins S."/>
            <person name="Loffler F."/>
        </authorList>
    </citation>
    <scope>NUCLEOTIDE SEQUENCE</scope>
</reference>
<protein>
    <submittedName>
        <fullName evidence="6">Ribose import ATP-binding protein RbsA</fullName>
        <ecNumber evidence="6">3.6.3.17</ecNumber>
    </submittedName>
</protein>
<sequence length="163" mass="17882">MLPEERKTQGLVLGMTIEHNMTLASHKQFSKGSIFNKRNEKSAVAHMMKSLGVKATGSEQIVGTLSGGNQQKVVLAKWLISKCQILVISEPTRGIDIGAKEEIYQLIKDFVTQGGAVIVISSEIPEASMCDRVFVISKGTFVGEVPFEDIDIHGDEILKFCCR</sequence>
<keyword evidence="2" id="KW-0677">Repeat</keyword>
<keyword evidence="6" id="KW-0378">Hydrolase</keyword>
<keyword evidence="3" id="KW-0547">Nucleotide-binding</keyword>
<gene>
    <name evidence="6" type="primary">rbsA_70</name>
    <name evidence="6" type="ORF">SDC9_176250</name>
</gene>
<keyword evidence="1" id="KW-0813">Transport</keyword>
<accession>A0A645GQ53</accession>
<dbReference type="SUPFAM" id="SSF52540">
    <property type="entry name" value="P-loop containing nucleoside triphosphate hydrolases"/>
    <property type="match status" value="1"/>
</dbReference>
<dbReference type="GO" id="GO:0016887">
    <property type="term" value="F:ATP hydrolysis activity"/>
    <property type="evidence" value="ECO:0007669"/>
    <property type="project" value="InterPro"/>
</dbReference>
<evidence type="ECO:0000256" key="4">
    <source>
        <dbReference type="ARBA" id="ARBA00022840"/>
    </source>
</evidence>
<dbReference type="Pfam" id="PF00005">
    <property type="entry name" value="ABC_tran"/>
    <property type="match status" value="1"/>
</dbReference>
<organism evidence="6">
    <name type="scientific">bioreactor metagenome</name>
    <dbReference type="NCBI Taxonomy" id="1076179"/>
    <lineage>
        <taxon>unclassified sequences</taxon>
        <taxon>metagenomes</taxon>
        <taxon>ecological metagenomes</taxon>
    </lineage>
</organism>
<evidence type="ECO:0000313" key="6">
    <source>
        <dbReference type="EMBL" id="MPN28805.1"/>
    </source>
</evidence>
<evidence type="ECO:0000259" key="5">
    <source>
        <dbReference type="Pfam" id="PF00005"/>
    </source>
</evidence>
<dbReference type="InterPro" id="IPR003439">
    <property type="entry name" value="ABC_transporter-like_ATP-bd"/>
</dbReference>
<evidence type="ECO:0000256" key="1">
    <source>
        <dbReference type="ARBA" id="ARBA00022448"/>
    </source>
</evidence>
<proteinExistence type="predicted"/>
<comment type="caution">
    <text evidence="6">The sequence shown here is derived from an EMBL/GenBank/DDBJ whole genome shotgun (WGS) entry which is preliminary data.</text>
</comment>
<dbReference type="GO" id="GO:0005524">
    <property type="term" value="F:ATP binding"/>
    <property type="evidence" value="ECO:0007669"/>
    <property type="project" value="UniProtKB-KW"/>
</dbReference>
<dbReference type="AlphaFoldDB" id="A0A645GQ53"/>
<keyword evidence="4 6" id="KW-0067">ATP-binding</keyword>
<dbReference type="Gene3D" id="3.40.50.300">
    <property type="entry name" value="P-loop containing nucleotide triphosphate hydrolases"/>
    <property type="match status" value="1"/>
</dbReference>
<evidence type="ECO:0000256" key="2">
    <source>
        <dbReference type="ARBA" id="ARBA00022737"/>
    </source>
</evidence>
<dbReference type="InterPro" id="IPR050107">
    <property type="entry name" value="ABC_carbohydrate_import_ATPase"/>
</dbReference>
<dbReference type="PANTHER" id="PTHR43790">
    <property type="entry name" value="CARBOHYDRATE TRANSPORT ATP-BINDING PROTEIN MG119-RELATED"/>
    <property type="match status" value="1"/>
</dbReference>